<reference evidence="2" key="1">
    <citation type="journal article" date="2023" name="Hortic. Res.">
        <title>A chromosome-level phased genome enabling allele-level studies in sweet orange: a case study on citrus Huanglongbing tolerance.</title>
        <authorList>
            <person name="Wu B."/>
            <person name="Yu Q."/>
            <person name="Deng Z."/>
            <person name="Duan Y."/>
            <person name="Luo F."/>
            <person name="Gmitter F. Jr."/>
        </authorList>
    </citation>
    <scope>NUCLEOTIDE SEQUENCE [LARGE SCALE GENOMIC DNA]</scope>
    <source>
        <strain evidence="2">cv. Valencia</strain>
    </source>
</reference>
<dbReference type="EMBL" id="CM039174">
    <property type="protein sequence ID" value="KAH9750935.1"/>
    <property type="molecule type" value="Genomic_DNA"/>
</dbReference>
<protein>
    <submittedName>
        <fullName evidence="1">Uncharacterized protein</fullName>
    </submittedName>
</protein>
<organism evidence="1 2">
    <name type="scientific">Citrus sinensis</name>
    <name type="common">Sweet orange</name>
    <name type="synonym">Citrus aurantium var. sinensis</name>
    <dbReference type="NCBI Taxonomy" id="2711"/>
    <lineage>
        <taxon>Eukaryota</taxon>
        <taxon>Viridiplantae</taxon>
        <taxon>Streptophyta</taxon>
        <taxon>Embryophyta</taxon>
        <taxon>Tracheophyta</taxon>
        <taxon>Spermatophyta</taxon>
        <taxon>Magnoliopsida</taxon>
        <taxon>eudicotyledons</taxon>
        <taxon>Gunneridae</taxon>
        <taxon>Pentapetalae</taxon>
        <taxon>rosids</taxon>
        <taxon>malvids</taxon>
        <taxon>Sapindales</taxon>
        <taxon>Rutaceae</taxon>
        <taxon>Aurantioideae</taxon>
        <taxon>Citrus</taxon>
    </lineage>
</organism>
<name>A0ACB8K958_CITSI</name>
<comment type="caution">
    <text evidence="1">The sequence shown here is derived from an EMBL/GenBank/DDBJ whole genome shotgun (WGS) entry which is preliminary data.</text>
</comment>
<proteinExistence type="predicted"/>
<gene>
    <name evidence="1" type="ORF">KPL71_014081</name>
</gene>
<accession>A0ACB8K958</accession>
<evidence type="ECO:0000313" key="1">
    <source>
        <dbReference type="EMBL" id="KAH9750935.1"/>
    </source>
</evidence>
<keyword evidence="2" id="KW-1185">Reference proteome</keyword>
<dbReference type="Proteomes" id="UP000829398">
    <property type="component" value="Chromosome 5"/>
</dbReference>
<evidence type="ECO:0000313" key="2">
    <source>
        <dbReference type="Proteomes" id="UP000829398"/>
    </source>
</evidence>
<sequence length="133" mass="14968">MIMASEQTLGNIRHRNIVRLLAFYSNKETNLLVYDCKRIESLREALHGKRGALFGWNLRYKIAIEAAKGLCYIHHDCSPLIACRDMKSNNILLNSAFEAHVTDFGLAKFLIDCGASECMSAIAGSIVWLRCTM</sequence>